<evidence type="ECO:0000256" key="2">
    <source>
        <dbReference type="SAM" id="Phobius"/>
    </source>
</evidence>
<comment type="similarity">
    <text evidence="1">Belongs to the peptidase S10 family.</text>
</comment>
<reference evidence="3 4" key="1">
    <citation type="submission" date="2018-08" db="EMBL/GenBank/DDBJ databases">
        <title>Aphanomyces genome sequencing and annotation.</title>
        <authorList>
            <person name="Minardi D."/>
            <person name="Oidtmann B."/>
            <person name="Van Der Giezen M."/>
            <person name="Studholme D.J."/>
        </authorList>
    </citation>
    <scope>NUCLEOTIDE SEQUENCE [LARGE SCALE GENOMIC DNA]</scope>
    <source>
        <strain evidence="3 4">SA</strain>
    </source>
</reference>
<evidence type="ECO:0000313" key="4">
    <source>
        <dbReference type="Proteomes" id="UP000265716"/>
    </source>
</evidence>
<accession>A0A397CKP3</accession>
<dbReference type="Pfam" id="PF00450">
    <property type="entry name" value="Peptidase_S10"/>
    <property type="match status" value="2"/>
</dbReference>
<dbReference type="InterPro" id="IPR033124">
    <property type="entry name" value="Ser_caboxypep_his_AS"/>
</dbReference>
<dbReference type="GO" id="GO:0006508">
    <property type="term" value="P:proteolysis"/>
    <property type="evidence" value="ECO:0007669"/>
    <property type="project" value="InterPro"/>
</dbReference>
<dbReference type="GO" id="GO:0004185">
    <property type="term" value="F:serine-type carboxypeptidase activity"/>
    <property type="evidence" value="ECO:0007669"/>
    <property type="project" value="InterPro"/>
</dbReference>
<feature type="non-terminal residue" evidence="3">
    <location>
        <position position="1"/>
    </location>
</feature>
<dbReference type="Gene3D" id="3.40.50.11320">
    <property type="match status" value="1"/>
</dbReference>
<dbReference type="Proteomes" id="UP000265716">
    <property type="component" value="Unassembled WGS sequence"/>
</dbReference>
<dbReference type="EMBL" id="QUTC01007261">
    <property type="protein sequence ID" value="RHY48412.1"/>
    <property type="molecule type" value="Genomic_DNA"/>
</dbReference>
<dbReference type="Gene3D" id="6.10.250.940">
    <property type="match status" value="1"/>
</dbReference>
<dbReference type="InterPro" id="IPR029058">
    <property type="entry name" value="AB_hydrolase_fold"/>
</dbReference>
<keyword evidence="2" id="KW-0812">Transmembrane</keyword>
<dbReference type="SUPFAM" id="SSF53474">
    <property type="entry name" value="alpha/beta-Hydrolases"/>
    <property type="match status" value="1"/>
</dbReference>
<dbReference type="AlphaFoldDB" id="A0A397CKP3"/>
<evidence type="ECO:0008006" key="5">
    <source>
        <dbReference type="Google" id="ProtNLM"/>
    </source>
</evidence>
<dbReference type="VEuPathDB" id="FungiDB:H257_09841"/>
<dbReference type="PROSITE" id="PS00560">
    <property type="entry name" value="CARBOXYPEPT_SER_HIS"/>
    <property type="match status" value="1"/>
</dbReference>
<dbReference type="PRINTS" id="PR00724">
    <property type="entry name" value="CRBOXYPTASEC"/>
</dbReference>
<proteinExistence type="inferred from homology"/>
<gene>
    <name evidence="3" type="ORF">DYB38_003298</name>
</gene>
<comment type="caution">
    <text evidence="3">The sequence shown here is derived from an EMBL/GenBank/DDBJ whole genome shotgun (WGS) entry which is preliminary data.</text>
</comment>
<name>A0A397CKP3_APHAT</name>
<evidence type="ECO:0000313" key="3">
    <source>
        <dbReference type="EMBL" id="RHY48412.1"/>
    </source>
</evidence>
<protein>
    <recommendedName>
        <fullName evidence="5">Carboxypeptidase</fullName>
    </recommendedName>
</protein>
<dbReference type="InterPro" id="IPR001563">
    <property type="entry name" value="Peptidase_S10"/>
</dbReference>
<feature type="transmembrane region" description="Helical" evidence="2">
    <location>
        <begin position="318"/>
        <end position="340"/>
    </location>
</feature>
<organism evidence="3 4">
    <name type="scientific">Aphanomyces astaci</name>
    <name type="common">Crayfish plague agent</name>
    <dbReference type="NCBI Taxonomy" id="112090"/>
    <lineage>
        <taxon>Eukaryota</taxon>
        <taxon>Sar</taxon>
        <taxon>Stramenopiles</taxon>
        <taxon>Oomycota</taxon>
        <taxon>Saprolegniomycetes</taxon>
        <taxon>Saprolegniales</taxon>
        <taxon>Verrucalvaceae</taxon>
        <taxon>Aphanomyces</taxon>
    </lineage>
</organism>
<dbReference type="PANTHER" id="PTHR11802">
    <property type="entry name" value="SERINE PROTEASE FAMILY S10 SERINE CARBOXYPEPTIDASE"/>
    <property type="match status" value="1"/>
</dbReference>
<dbReference type="Gene3D" id="3.40.50.1820">
    <property type="entry name" value="alpha/beta hydrolase"/>
    <property type="match status" value="1"/>
</dbReference>
<keyword evidence="2" id="KW-0472">Membrane</keyword>
<evidence type="ECO:0000256" key="1">
    <source>
        <dbReference type="ARBA" id="ARBA00009431"/>
    </source>
</evidence>
<dbReference type="PANTHER" id="PTHR11802:SF201">
    <property type="entry name" value="CARBOXYPEPTIDASE"/>
    <property type="match status" value="1"/>
</dbReference>
<keyword evidence="2" id="KW-1133">Transmembrane helix</keyword>
<sequence length="364" mass="40648">GFFAELGPFVVQSDLSVKRNPYAWNRKANVVFLESPAGVGFSQSVNGTEYNDDFTADRAYEFLEQFLALYPRYKNREFYITGESYSGVYIPYLTYKLVQHPIAALNLVGYAIGNPFTDSKVDGTVYIHVFSTVSHPLFGYGPCQDQYAATYLQLNSVQQAIHVQGGHVDWTECTDLNYHRAPSALQKYPTILQAGLKGLIYSGDADAIVNFIGTQRWITSEGLKLPVQDKWKAWFGPDKQLAGYTERYTNLTFTTIKGAGHMVPATRPLHALYLFECFVYGQVACDSFAYPKDPTEYLSGADLTAPVTSSTSEANLVYLWWALGGVAMVVVGVLGWRYVANQKTKKENAKYTELTSEVKPVYST</sequence>